<dbReference type="KEGG" id="cthr:CTHT_0015410"/>
<keyword evidence="3" id="KW-1185">Reference proteome</keyword>
<dbReference type="RefSeq" id="XP_006692048.1">
    <property type="nucleotide sequence ID" value="XM_006691985.1"/>
</dbReference>
<evidence type="ECO:0000313" key="3">
    <source>
        <dbReference type="Proteomes" id="UP000008066"/>
    </source>
</evidence>
<proteinExistence type="predicted"/>
<evidence type="ECO:0000256" key="1">
    <source>
        <dbReference type="SAM" id="Phobius"/>
    </source>
</evidence>
<dbReference type="EMBL" id="GL988039">
    <property type="protein sequence ID" value="EGS23056.1"/>
    <property type="molecule type" value="Genomic_DNA"/>
</dbReference>
<feature type="transmembrane region" description="Helical" evidence="1">
    <location>
        <begin position="77"/>
        <end position="97"/>
    </location>
</feature>
<evidence type="ECO:0000313" key="2">
    <source>
        <dbReference type="EMBL" id="EGS23056.1"/>
    </source>
</evidence>
<dbReference type="OrthoDB" id="5278907at2759"/>
<dbReference type="GeneID" id="18255579"/>
<organism evidence="3">
    <name type="scientific">Chaetomium thermophilum (strain DSM 1495 / CBS 144.50 / IMI 039719)</name>
    <name type="common">Thermochaetoides thermophila</name>
    <dbReference type="NCBI Taxonomy" id="759272"/>
    <lineage>
        <taxon>Eukaryota</taxon>
        <taxon>Fungi</taxon>
        <taxon>Dikarya</taxon>
        <taxon>Ascomycota</taxon>
        <taxon>Pezizomycotina</taxon>
        <taxon>Sordariomycetes</taxon>
        <taxon>Sordariomycetidae</taxon>
        <taxon>Sordariales</taxon>
        <taxon>Chaetomiaceae</taxon>
        <taxon>Thermochaetoides</taxon>
    </lineage>
</organism>
<dbReference type="AlphaFoldDB" id="G0S1Z6"/>
<keyword evidence="1" id="KW-0472">Membrane</keyword>
<keyword evidence="1" id="KW-1133">Transmembrane helix</keyword>
<sequence>MFPNLTRRLAQVAKPQTEQAAANATAVTPPAAASPYKLKKVWPPDFKSMTPQQQLRFEKKYKRRLKLKMERPRWNKFVKLAQLVTTTSVIGYMVLFMDWKDVPTPFEPLREKVWGFFGIFTEENRKLKAPKDRPSS</sequence>
<accession>G0S1Z6</accession>
<reference evidence="2 3" key="1">
    <citation type="journal article" date="2011" name="Cell">
        <title>Insight into structure and assembly of the nuclear pore complex by utilizing the genome of a eukaryotic thermophile.</title>
        <authorList>
            <person name="Amlacher S."/>
            <person name="Sarges P."/>
            <person name="Flemming D."/>
            <person name="van Noort V."/>
            <person name="Kunze R."/>
            <person name="Devos D.P."/>
            <person name="Arumugam M."/>
            <person name="Bork P."/>
            <person name="Hurt E."/>
        </authorList>
    </citation>
    <scope>NUCLEOTIDE SEQUENCE [LARGE SCALE GENOMIC DNA]</scope>
    <source>
        <strain evidence="3">DSM 1495 / CBS 144.50 / IMI 039719</strain>
    </source>
</reference>
<gene>
    <name evidence="2" type="ORF">CTHT_0015410</name>
</gene>
<protein>
    <submittedName>
        <fullName evidence="2">Uncharacterized protein</fullName>
    </submittedName>
</protein>
<dbReference type="eggNOG" id="ENOG502SFC0">
    <property type="taxonomic scope" value="Eukaryota"/>
</dbReference>
<name>G0S1Z6_CHATD</name>
<keyword evidence="1" id="KW-0812">Transmembrane</keyword>
<dbReference type="HOGENOM" id="CLU_115534_1_0_1"/>
<dbReference type="OMA" id="FADWKDE"/>
<dbReference type="Proteomes" id="UP000008066">
    <property type="component" value="Unassembled WGS sequence"/>
</dbReference>